<feature type="domain" description="EF-hand" evidence="2">
    <location>
        <begin position="54"/>
        <end position="89"/>
    </location>
</feature>
<dbReference type="GO" id="GO:0043226">
    <property type="term" value="C:organelle"/>
    <property type="evidence" value="ECO:0007669"/>
    <property type="project" value="UniProtKB-ARBA"/>
</dbReference>
<dbReference type="FunFam" id="1.10.238.10:FF:000178">
    <property type="entry name" value="Calmodulin-2 A"/>
    <property type="match status" value="1"/>
</dbReference>
<comment type="caution">
    <text evidence="3">The sequence shown here is derived from an EMBL/GenBank/DDBJ whole genome shotgun (WGS) entry which is preliminary data.</text>
</comment>
<dbReference type="Proteomes" id="UP001206128">
    <property type="component" value="Unassembled WGS sequence"/>
</dbReference>
<accession>A0AAE3GH92</accession>
<dbReference type="InterPro" id="IPR011992">
    <property type="entry name" value="EF-hand-dom_pair"/>
</dbReference>
<feature type="domain" description="EF-hand" evidence="2">
    <location>
        <begin position="130"/>
        <end position="165"/>
    </location>
</feature>
<dbReference type="RefSeq" id="WP_253774807.1">
    <property type="nucleotide sequence ID" value="NZ_JAMTCK010000011.1"/>
</dbReference>
<dbReference type="SUPFAM" id="SSF47473">
    <property type="entry name" value="EF-hand"/>
    <property type="match status" value="1"/>
</dbReference>
<organism evidence="3 4">
    <name type="scientific">Goodfellowiella coeruleoviolacea</name>
    <dbReference type="NCBI Taxonomy" id="334858"/>
    <lineage>
        <taxon>Bacteria</taxon>
        <taxon>Bacillati</taxon>
        <taxon>Actinomycetota</taxon>
        <taxon>Actinomycetes</taxon>
        <taxon>Pseudonocardiales</taxon>
        <taxon>Pseudonocardiaceae</taxon>
        <taxon>Goodfellowiella</taxon>
    </lineage>
</organism>
<dbReference type="AlphaFoldDB" id="A0AAE3GH92"/>
<sequence length="179" mass="20171">MTAISDYQARKFGKGFSLFDHDGDGVVRFTDLRVVARHEAERTGRDYTAPELRPLRTCVERWWQALDRAGRGQVDRDQFVAALIELSADRDRVRFIFEDGIRCLLSHMDSDGDGWVSKDDFIRVTQDDGLTDEERDAAFDSMDADGDGYASIDDLVADYITFYCTLDPDAGCNGIGGFF</sequence>
<gene>
    <name evidence="3" type="ORF">LX83_004561</name>
</gene>
<evidence type="ECO:0000313" key="3">
    <source>
        <dbReference type="EMBL" id="MCP2167688.1"/>
    </source>
</evidence>
<proteinExistence type="predicted"/>
<reference evidence="3" key="1">
    <citation type="submission" date="2022-06" db="EMBL/GenBank/DDBJ databases">
        <title>Genomic Encyclopedia of Archaeal and Bacterial Type Strains, Phase II (KMG-II): from individual species to whole genera.</title>
        <authorList>
            <person name="Goeker M."/>
        </authorList>
    </citation>
    <scope>NUCLEOTIDE SEQUENCE</scope>
    <source>
        <strain evidence="3">DSM 43935</strain>
    </source>
</reference>
<keyword evidence="1" id="KW-0677">Repeat</keyword>
<dbReference type="CDD" id="cd00051">
    <property type="entry name" value="EFh"/>
    <property type="match status" value="1"/>
</dbReference>
<evidence type="ECO:0000259" key="2">
    <source>
        <dbReference type="PROSITE" id="PS50222"/>
    </source>
</evidence>
<dbReference type="PROSITE" id="PS50222">
    <property type="entry name" value="EF_HAND_2"/>
    <property type="match status" value="3"/>
</dbReference>
<evidence type="ECO:0000256" key="1">
    <source>
        <dbReference type="ARBA" id="ARBA00022737"/>
    </source>
</evidence>
<dbReference type="EMBL" id="JAMTCK010000011">
    <property type="protein sequence ID" value="MCP2167688.1"/>
    <property type="molecule type" value="Genomic_DNA"/>
</dbReference>
<keyword evidence="4" id="KW-1185">Reference proteome</keyword>
<name>A0AAE3GH92_9PSEU</name>
<evidence type="ECO:0000313" key="4">
    <source>
        <dbReference type="Proteomes" id="UP001206128"/>
    </source>
</evidence>
<protein>
    <submittedName>
        <fullName evidence="3">Ca2+-binding protein, EF-hand superfamily</fullName>
    </submittedName>
</protein>
<dbReference type="Gene3D" id="1.10.238.10">
    <property type="entry name" value="EF-hand"/>
    <property type="match status" value="1"/>
</dbReference>
<dbReference type="InterPro" id="IPR002048">
    <property type="entry name" value="EF_hand_dom"/>
</dbReference>
<dbReference type="SMART" id="SM00054">
    <property type="entry name" value="EFh"/>
    <property type="match status" value="4"/>
</dbReference>
<dbReference type="Pfam" id="PF13499">
    <property type="entry name" value="EF-hand_7"/>
    <property type="match status" value="1"/>
</dbReference>
<dbReference type="GO" id="GO:0005509">
    <property type="term" value="F:calcium ion binding"/>
    <property type="evidence" value="ECO:0007669"/>
    <property type="project" value="InterPro"/>
</dbReference>
<feature type="domain" description="EF-hand" evidence="2">
    <location>
        <begin position="7"/>
        <end position="42"/>
    </location>
</feature>